<comment type="caution">
    <text evidence="2">The sequence shown here is derived from an EMBL/GenBank/DDBJ whole genome shotgun (WGS) entry which is preliminary data.</text>
</comment>
<dbReference type="RefSeq" id="XP_062730165.1">
    <property type="nucleotide sequence ID" value="XM_062881427.1"/>
</dbReference>
<dbReference type="EMBL" id="JAFFGZ010000008">
    <property type="protein sequence ID" value="KAK4641189.1"/>
    <property type="molecule type" value="Genomic_DNA"/>
</dbReference>
<dbReference type="Gene3D" id="3.30.200.150">
    <property type="match status" value="1"/>
</dbReference>
<dbReference type="PANTHER" id="PTHR21310:SF15">
    <property type="entry name" value="AMINOGLYCOSIDE PHOSPHOTRANSFERASE DOMAIN-CONTAINING PROTEIN"/>
    <property type="match status" value="1"/>
</dbReference>
<dbReference type="Gene3D" id="3.90.1200.10">
    <property type="match status" value="1"/>
</dbReference>
<keyword evidence="3" id="KW-1185">Reference proteome</keyword>
<dbReference type="Proteomes" id="UP001322138">
    <property type="component" value="Unassembled WGS sequence"/>
</dbReference>
<gene>
    <name evidence="2" type="ORF">QC761_610150</name>
</gene>
<reference evidence="2 3" key="1">
    <citation type="journal article" date="2023" name="bioRxiv">
        <title>High-quality genome assemblies of four members of thePodospora anserinaspecies complex.</title>
        <authorList>
            <person name="Ament-Velasquez S.L."/>
            <person name="Vogan A.A."/>
            <person name="Wallerman O."/>
            <person name="Hartmann F."/>
            <person name="Gautier V."/>
            <person name="Silar P."/>
            <person name="Giraud T."/>
            <person name="Johannesson H."/>
        </authorList>
    </citation>
    <scope>NUCLEOTIDE SEQUENCE [LARGE SCALE GENOMIC DNA]</scope>
    <source>
        <strain evidence="2 3">CBS 112042</strain>
    </source>
</reference>
<accession>A0ABR0FDL4</accession>
<name>A0ABR0FDL4_9PEZI</name>
<organism evidence="2 3">
    <name type="scientific">Podospora bellae-mahoneyi</name>
    <dbReference type="NCBI Taxonomy" id="2093777"/>
    <lineage>
        <taxon>Eukaryota</taxon>
        <taxon>Fungi</taxon>
        <taxon>Dikarya</taxon>
        <taxon>Ascomycota</taxon>
        <taxon>Pezizomycotina</taxon>
        <taxon>Sordariomycetes</taxon>
        <taxon>Sordariomycetidae</taxon>
        <taxon>Sordariales</taxon>
        <taxon>Podosporaceae</taxon>
        <taxon>Podospora</taxon>
    </lineage>
</organism>
<dbReference type="InterPro" id="IPR011009">
    <property type="entry name" value="Kinase-like_dom_sf"/>
</dbReference>
<protein>
    <recommendedName>
        <fullName evidence="1">Aminoglycoside phosphotransferase domain-containing protein</fullName>
    </recommendedName>
</protein>
<sequence length="481" mass="54418">MQSCSLSGVEQQVMWTSLTTNKPILWGHSYFSSLVFSYLTLSGICMSLICAGADSNRSIPDIAGLEWASFIELEAPAFTLNRSLITGPDTSLRSPMPAFTTSPAAWSCGLQNFNTAALAKRASKLRNGTPCVVHLPDYQDLKMGTRNYHLDVEFEDGVTWIARIRQPNTTPLPVRNYMIKSEAATLCFLEKTEVPAPRVFDYRLDGPDNPVGVGYIFMDKLPGVPLRWDLASKKQRRKVLDQLANIYIELGRHPLKGLGSLDTPGSDHIGRFAKELTFDLPPCQSWREYCTRYILHVLGLIERSEIYTQRPVDAFLIHRFLLDLVSRMAGLTGGWDERFPFYLKHADEKMDHILVDEEYNITGVIDWESAFTAPAFVAFNTPMGILPVKDFYDGVDTLGEHEDGFLDILRSKGGQAFSNVGRHGRLLHRFLFCIGFDIVKYRDDFETLFQGLREGVGAGEESDWDEWQVDALLRYRDKEMV</sequence>
<dbReference type="SUPFAM" id="SSF56112">
    <property type="entry name" value="Protein kinase-like (PK-like)"/>
    <property type="match status" value="1"/>
</dbReference>
<dbReference type="PANTHER" id="PTHR21310">
    <property type="entry name" value="AMINOGLYCOSIDE PHOSPHOTRANSFERASE-RELATED-RELATED"/>
    <property type="match status" value="1"/>
</dbReference>
<evidence type="ECO:0000259" key="1">
    <source>
        <dbReference type="Pfam" id="PF01636"/>
    </source>
</evidence>
<dbReference type="InterPro" id="IPR051678">
    <property type="entry name" value="AGP_Transferase"/>
</dbReference>
<proteinExistence type="predicted"/>
<dbReference type="InterPro" id="IPR002575">
    <property type="entry name" value="Aminoglycoside_PTrfase"/>
</dbReference>
<evidence type="ECO:0000313" key="2">
    <source>
        <dbReference type="EMBL" id="KAK4641189.1"/>
    </source>
</evidence>
<dbReference type="Pfam" id="PF01636">
    <property type="entry name" value="APH"/>
    <property type="match status" value="1"/>
</dbReference>
<dbReference type="GeneID" id="87900909"/>
<evidence type="ECO:0000313" key="3">
    <source>
        <dbReference type="Proteomes" id="UP001322138"/>
    </source>
</evidence>
<feature type="domain" description="Aminoglycoside phosphotransferase" evidence="1">
    <location>
        <begin position="156"/>
        <end position="375"/>
    </location>
</feature>